<sequence length="277" mass="29837">MTRTVVVSGGTDGMGRAFALERLARGDTVVAIGSNAAKGESLAAAAGPHAERLRFLRADLSSTAEAERVIGEIGEHHAALDALVLFANRISPRRVETAEGLEHTFALYYLSRYLLSHRLTPLLERGTDPVIVSVAGVGVTKGAISWDDPQLTRDYGAVRAQLQAGRAADLLGVDYAERFGATVRFVHYHPGFTRSGDLSPLNPVARTLIRLLARLRARPIGESIAPIHDFLDHPPTRPLTAIDRGRALPLSLPTLDPGNARRLAALTEELLAARTVR</sequence>
<dbReference type="RefSeq" id="WP_157386476.1">
    <property type="nucleotide sequence ID" value="NZ_WRPP01000001.1"/>
</dbReference>
<organism evidence="2 3">
    <name type="scientific">Nocardia terrae</name>
    <dbReference type="NCBI Taxonomy" id="2675851"/>
    <lineage>
        <taxon>Bacteria</taxon>
        <taxon>Bacillati</taxon>
        <taxon>Actinomycetota</taxon>
        <taxon>Actinomycetes</taxon>
        <taxon>Mycobacteriales</taxon>
        <taxon>Nocardiaceae</taxon>
        <taxon>Nocardia</taxon>
    </lineage>
</organism>
<accession>A0A7K1UT71</accession>
<dbReference type="GO" id="GO:0016491">
    <property type="term" value="F:oxidoreductase activity"/>
    <property type="evidence" value="ECO:0007669"/>
    <property type="project" value="UniProtKB-KW"/>
</dbReference>
<evidence type="ECO:0000313" key="2">
    <source>
        <dbReference type="EMBL" id="MVU77078.1"/>
    </source>
</evidence>
<keyword evidence="3" id="KW-1185">Reference proteome</keyword>
<dbReference type="InterPro" id="IPR036291">
    <property type="entry name" value="NAD(P)-bd_dom_sf"/>
</dbReference>
<name>A0A7K1UT71_9NOCA</name>
<dbReference type="SUPFAM" id="SSF51735">
    <property type="entry name" value="NAD(P)-binding Rossmann-fold domains"/>
    <property type="match status" value="1"/>
</dbReference>
<evidence type="ECO:0000313" key="3">
    <source>
        <dbReference type="Proteomes" id="UP000466794"/>
    </source>
</evidence>
<evidence type="ECO:0000256" key="1">
    <source>
        <dbReference type="ARBA" id="ARBA00023002"/>
    </source>
</evidence>
<dbReference type="Proteomes" id="UP000466794">
    <property type="component" value="Unassembled WGS sequence"/>
</dbReference>
<comment type="caution">
    <text evidence="2">The sequence shown here is derived from an EMBL/GenBank/DDBJ whole genome shotgun (WGS) entry which is preliminary data.</text>
</comment>
<dbReference type="AlphaFoldDB" id="A0A7K1UT71"/>
<dbReference type="Pfam" id="PF00106">
    <property type="entry name" value="adh_short"/>
    <property type="match status" value="1"/>
</dbReference>
<reference evidence="2 3" key="1">
    <citation type="submission" date="2019-12" db="EMBL/GenBank/DDBJ databases">
        <title>Nocardia sp. nov. ET3-3 isolated from soil.</title>
        <authorList>
            <person name="Kanchanasin P."/>
            <person name="Tanasupawat S."/>
            <person name="Yuki M."/>
            <person name="Kudo T."/>
        </authorList>
    </citation>
    <scope>NUCLEOTIDE SEQUENCE [LARGE SCALE GENOMIC DNA]</scope>
    <source>
        <strain evidence="2 3">ET3-3</strain>
    </source>
</reference>
<gene>
    <name evidence="2" type="ORF">GPX89_07430</name>
</gene>
<dbReference type="PANTHER" id="PTHR47534">
    <property type="entry name" value="YALI0E05731P"/>
    <property type="match status" value="1"/>
</dbReference>
<dbReference type="Gene3D" id="3.40.50.720">
    <property type="entry name" value="NAD(P)-binding Rossmann-like Domain"/>
    <property type="match status" value="1"/>
</dbReference>
<dbReference type="EMBL" id="WRPP01000001">
    <property type="protein sequence ID" value="MVU77078.1"/>
    <property type="molecule type" value="Genomic_DNA"/>
</dbReference>
<dbReference type="InterPro" id="IPR052228">
    <property type="entry name" value="Sec_Metab_Biosynth_Oxidored"/>
</dbReference>
<dbReference type="PANTHER" id="PTHR47534:SF3">
    <property type="entry name" value="ALCOHOL DEHYDROGENASE-LIKE C-TERMINAL DOMAIN-CONTAINING PROTEIN"/>
    <property type="match status" value="1"/>
</dbReference>
<dbReference type="InterPro" id="IPR002347">
    <property type="entry name" value="SDR_fam"/>
</dbReference>
<proteinExistence type="predicted"/>
<keyword evidence="1" id="KW-0560">Oxidoreductase</keyword>
<protein>
    <submittedName>
        <fullName evidence="2">SDR family NAD(P)-dependent oxidoreductase</fullName>
    </submittedName>
</protein>